<evidence type="ECO:0000259" key="2">
    <source>
        <dbReference type="Pfam" id="PF13581"/>
    </source>
</evidence>
<evidence type="ECO:0000259" key="3">
    <source>
        <dbReference type="Pfam" id="PF14417"/>
    </source>
</evidence>
<dbReference type="Proteomes" id="UP000676967">
    <property type="component" value="Chromosome"/>
</dbReference>
<accession>A0ABM7M7C4</accession>
<dbReference type="EMBL" id="AP023356">
    <property type="protein sequence ID" value="BCJ47524.1"/>
    <property type="molecule type" value="Genomic_DNA"/>
</dbReference>
<dbReference type="Pfam" id="PF14417">
    <property type="entry name" value="MEDS"/>
    <property type="match status" value="1"/>
</dbReference>
<sequence>MRTGAATGHPGYFHETAFYGSDEEFLGVIVPFFTGGLEAGEPVVSAFAARNQQLVRDVLGEDSGIRYLGGEQQYLRPAAAIRAYRELFGEYVAGGARQIRVAGDVPHPGVGAPWDGWARYEAAVNEAYDEFPVWGVCPYDTRTAPAHVIAEVRRAHPYLAHAGVHAANPGFEDPLGLLRAPRIHHWRDPLEQVTPDVELVEPTSAHARTVIAAIAAGSDLPADSHSDLLIAVSEIVTNAIVHGLAPVVLRAWAGPHRVVVTVSDRGAGPTDPYAGLLPSRKAPRGGLGLWITHQTCGYVGLQKGPGEFTVRLVAGELSAGGE</sequence>
<dbReference type="CDD" id="cd16936">
    <property type="entry name" value="HATPase_RsbW-like"/>
    <property type="match status" value="1"/>
</dbReference>
<keyword evidence="5" id="KW-1185">Reference proteome</keyword>
<evidence type="ECO:0000313" key="5">
    <source>
        <dbReference type="Proteomes" id="UP000676967"/>
    </source>
</evidence>
<name>A0ABM7M7C4_9ACTN</name>
<dbReference type="NCBIfam" id="NF041045">
    <property type="entry name" value="RsbA_anti_sig"/>
    <property type="match status" value="1"/>
</dbReference>
<feature type="domain" description="MEDS" evidence="3">
    <location>
        <begin position="14"/>
        <end position="157"/>
    </location>
</feature>
<keyword evidence="1" id="KW-0723">Serine/threonine-protein kinase</keyword>
<dbReference type="Pfam" id="PF13581">
    <property type="entry name" value="HATPase_c_2"/>
    <property type="match status" value="1"/>
</dbReference>
<keyword evidence="1" id="KW-0808">Transferase</keyword>
<dbReference type="PANTHER" id="PTHR35526">
    <property type="entry name" value="ANTI-SIGMA-F FACTOR RSBW-RELATED"/>
    <property type="match status" value="1"/>
</dbReference>
<feature type="domain" description="Histidine kinase/HSP90-like ATPase" evidence="2">
    <location>
        <begin position="205"/>
        <end position="312"/>
    </location>
</feature>
<dbReference type="RefSeq" id="WP_189329928.1">
    <property type="nucleotide sequence ID" value="NZ_AP023356.1"/>
</dbReference>
<gene>
    <name evidence="4" type="ORF">Aiant_81810</name>
</gene>
<organism evidence="4 5">
    <name type="scientific">Actinoplanes ianthinogenes</name>
    <dbReference type="NCBI Taxonomy" id="122358"/>
    <lineage>
        <taxon>Bacteria</taxon>
        <taxon>Bacillati</taxon>
        <taxon>Actinomycetota</taxon>
        <taxon>Actinomycetes</taxon>
        <taxon>Micromonosporales</taxon>
        <taxon>Micromonosporaceae</taxon>
        <taxon>Actinoplanes</taxon>
    </lineage>
</organism>
<keyword evidence="1" id="KW-0418">Kinase</keyword>
<evidence type="ECO:0000313" key="4">
    <source>
        <dbReference type="EMBL" id="BCJ47524.1"/>
    </source>
</evidence>
<dbReference type="InterPro" id="IPR003594">
    <property type="entry name" value="HATPase_dom"/>
</dbReference>
<dbReference type="PANTHER" id="PTHR35526:SF3">
    <property type="entry name" value="ANTI-SIGMA-F FACTOR RSBW"/>
    <property type="match status" value="1"/>
</dbReference>
<proteinExistence type="predicted"/>
<dbReference type="InterPro" id="IPR036890">
    <property type="entry name" value="HATPase_C_sf"/>
</dbReference>
<dbReference type="InterPro" id="IPR047718">
    <property type="entry name" value="RsbA-like_anti_sig"/>
</dbReference>
<evidence type="ECO:0000256" key="1">
    <source>
        <dbReference type="ARBA" id="ARBA00022527"/>
    </source>
</evidence>
<protein>
    <submittedName>
        <fullName evidence="4">Anti-sigma regulatory factor</fullName>
    </submittedName>
</protein>
<dbReference type="Gene3D" id="3.30.565.10">
    <property type="entry name" value="Histidine kinase-like ATPase, C-terminal domain"/>
    <property type="match status" value="1"/>
</dbReference>
<dbReference type="SUPFAM" id="SSF55874">
    <property type="entry name" value="ATPase domain of HSP90 chaperone/DNA topoisomerase II/histidine kinase"/>
    <property type="match status" value="1"/>
</dbReference>
<dbReference type="InterPro" id="IPR050267">
    <property type="entry name" value="Anti-sigma-factor_SerPK"/>
</dbReference>
<dbReference type="InterPro" id="IPR025847">
    <property type="entry name" value="MEDS_domain"/>
</dbReference>
<reference evidence="4 5" key="1">
    <citation type="submission" date="2020-08" db="EMBL/GenBank/DDBJ databases">
        <title>Whole genome shotgun sequence of Actinoplanes ianthinogenes NBRC 13996.</title>
        <authorList>
            <person name="Komaki H."/>
            <person name="Tamura T."/>
        </authorList>
    </citation>
    <scope>NUCLEOTIDE SEQUENCE [LARGE SCALE GENOMIC DNA]</scope>
    <source>
        <strain evidence="4 5">NBRC 13996</strain>
    </source>
</reference>